<name>C9L7S5_BLAHA</name>
<dbReference type="AlphaFoldDB" id="C9L7S5"/>
<keyword evidence="3" id="KW-1185">Reference proteome</keyword>
<feature type="domain" description="HicB-like antitoxin of toxin-antitoxin system" evidence="1">
    <location>
        <begin position="38"/>
        <end position="124"/>
    </location>
</feature>
<dbReference type="RefSeq" id="WP_003020587.1">
    <property type="nucleotide sequence ID" value="NZ_CP022413.2"/>
</dbReference>
<dbReference type="eggNOG" id="COG1598">
    <property type="taxonomic scope" value="Bacteria"/>
</dbReference>
<dbReference type="Pfam" id="PF15919">
    <property type="entry name" value="HicB_lk_antitox"/>
    <property type="match status" value="1"/>
</dbReference>
<organism evidence="2 3">
    <name type="scientific">Blautia hansenii DSM 20583</name>
    <dbReference type="NCBI Taxonomy" id="537007"/>
    <lineage>
        <taxon>Bacteria</taxon>
        <taxon>Bacillati</taxon>
        <taxon>Bacillota</taxon>
        <taxon>Clostridia</taxon>
        <taxon>Lachnospirales</taxon>
        <taxon>Lachnospiraceae</taxon>
        <taxon>Blautia</taxon>
    </lineage>
</organism>
<dbReference type="STRING" id="537007.BLAHAN_05445"/>
<protein>
    <recommendedName>
        <fullName evidence="1">HicB-like antitoxin of toxin-antitoxin system domain-containing protein</fullName>
    </recommendedName>
</protein>
<dbReference type="KEGG" id="bhan:CGC63_09485"/>
<dbReference type="Gene3D" id="3.30.160.250">
    <property type="match status" value="1"/>
</dbReference>
<evidence type="ECO:0000313" key="2">
    <source>
        <dbReference type="EMBL" id="EEX21820.1"/>
    </source>
</evidence>
<evidence type="ECO:0000259" key="1">
    <source>
        <dbReference type="Pfam" id="PF15919"/>
    </source>
</evidence>
<dbReference type="EMBL" id="ABYU02000016">
    <property type="protein sequence ID" value="EEX21820.1"/>
    <property type="molecule type" value="Genomic_DNA"/>
</dbReference>
<dbReference type="HOGENOM" id="CLU_114047_0_2_9"/>
<evidence type="ECO:0000313" key="3">
    <source>
        <dbReference type="Proteomes" id="UP000003755"/>
    </source>
</evidence>
<dbReference type="InterPro" id="IPR031807">
    <property type="entry name" value="HicB-like"/>
</dbReference>
<comment type="caution">
    <text evidence="2">The sequence shown here is derived from an EMBL/GenBank/DDBJ whole genome shotgun (WGS) entry which is preliminary data.</text>
</comment>
<accession>C9L7S5</accession>
<dbReference type="Proteomes" id="UP000003755">
    <property type="component" value="Unassembled WGS sequence"/>
</dbReference>
<sequence length="146" mass="16129">MKVAYPVIFTDVDTNILIEVPDLEILTEANEEGKPKGTLADAIMMARDAIGIACIEKEDKGDEIKEPSLLENIDITQSTFAGEGKNIISIVDVDLVEYRRKIDTKVVRKNVSLPSWLNYEADKAGINVSRVLQEALISVLGVSRRV</sequence>
<gene>
    <name evidence="2" type="ORF">BLAHAN_05445</name>
</gene>
<proteinExistence type="predicted"/>
<reference evidence="2" key="1">
    <citation type="submission" date="2009-09" db="EMBL/GenBank/DDBJ databases">
        <authorList>
            <person name="Weinstock G."/>
            <person name="Sodergren E."/>
            <person name="Clifton S."/>
            <person name="Fulton L."/>
            <person name="Fulton B."/>
            <person name="Courtney L."/>
            <person name="Fronick C."/>
            <person name="Harrison M."/>
            <person name="Strong C."/>
            <person name="Farmer C."/>
            <person name="Delahaunty K."/>
            <person name="Markovic C."/>
            <person name="Hall O."/>
            <person name="Minx P."/>
            <person name="Tomlinson C."/>
            <person name="Mitreva M."/>
            <person name="Nelson J."/>
            <person name="Hou S."/>
            <person name="Wollam A."/>
            <person name="Pepin K.H."/>
            <person name="Johnson M."/>
            <person name="Bhonagiri V."/>
            <person name="Nash W.E."/>
            <person name="Warren W."/>
            <person name="Chinwalla A."/>
            <person name="Mardis E.R."/>
            <person name="Wilson R.K."/>
        </authorList>
    </citation>
    <scope>NUCLEOTIDE SEQUENCE [LARGE SCALE GENOMIC DNA]</scope>
    <source>
        <strain evidence="2">DSM 20583</strain>
    </source>
</reference>